<feature type="domain" description="PHD-type" evidence="8">
    <location>
        <begin position="306"/>
        <end position="357"/>
    </location>
</feature>
<protein>
    <recommendedName>
        <fullName evidence="8">PHD-type domain-containing protein</fullName>
    </recommendedName>
</protein>
<organism evidence="9 10">
    <name type="scientific">Teratosphaeria nubilosa</name>
    <dbReference type="NCBI Taxonomy" id="161662"/>
    <lineage>
        <taxon>Eukaryota</taxon>
        <taxon>Fungi</taxon>
        <taxon>Dikarya</taxon>
        <taxon>Ascomycota</taxon>
        <taxon>Pezizomycotina</taxon>
        <taxon>Dothideomycetes</taxon>
        <taxon>Dothideomycetidae</taxon>
        <taxon>Mycosphaerellales</taxon>
        <taxon>Teratosphaeriaceae</taxon>
        <taxon>Teratosphaeria</taxon>
    </lineage>
</organism>
<feature type="compositionally biased region" description="Basic residues" evidence="7">
    <location>
        <begin position="217"/>
        <end position="227"/>
    </location>
</feature>
<name>A0A6G1L489_9PEZI</name>
<evidence type="ECO:0000259" key="8">
    <source>
        <dbReference type="PROSITE" id="PS50016"/>
    </source>
</evidence>
<dbReference type="GO" id="GO:0008270">
    <property type="term" value="F:zinc ion binding"/>
    <property type="evidence" value="ECO:0007669"/>
    <property type="project" value="UniProtKB-KW"/>
</dbReference>
<evidence type="ECO:0000256" key="1">
    <source>
        <dbReference type="ARBA" id="ARBA00004123"/>
    </source>
</evidence>
<dbReference type="InterPro" id="IPR019787">
    <property type="entry name" value="Znf_PHD-finger"/>
</dbReference>
<gene>
    <name evidence="9" type="ORF">EJ03DRAFT_329471</name>
</gene>
<dbReference type="InterPro" id="IPR019786">
    <property type="entry name" value="Zinc_finger_PHD-type_CS"/>
</dbReference>
<dbReference type="PROSITE" id="PS50016">
    <property type="entry name" value="ZF_PHD_2"/>
    <property type="match status" value="1"/>
</dbReference>
<evidence type="ECO:0000256" key="5">
    <source>
        <dbReference type="ARBA" id="ARBA00023242"/>
    </source>
</evidence>
<feature type="compositionally biased region" description="Acidic residues" evidence="7">
    <location>
        <begin position="290"/>
        <end position="301"/>
    </location>
</feature>
<dbReference type="PROSITE" id="PS01359">
    <property type="entry name" value="ZF_PHD_1"/>
    <property type="match status" value="1"/>
</dbReference>
<sequence length="707" mass="76294">MSFALSNLLNPEPARKEQASQSPSNTHDAAAALSALSSTSAPSVGAWYEQGQERRASSFGPGAMDLPRPNVDRKMSSPTLEAYQVASRKSPDARRESMPSLAQPAAITLPPMQRMQVAHDTTTTSHASPSTSPASNPFSTLTALPAASPPPAIKQEILPPPPASSPLDPRPVSQYPADAELKAMAKIKGERAPHSPLRESSVPVPSTELTAPEPTTSKKRPAPRSKKGTATATKKAPPAKKRKVELERSATPSSRASKPAHRKLGDSTKGTPLNSSPAPSNRSDSRDREGEDDDADEDEDVEGSGEVYCLCRKPDNGTFMIGCDGKCDDWFHGKCVNIKEENKHLIDKYLCPNCEKAGVGITTWKRMCRRSRCKQPARVGSSKSGKDGSKYCSDECGVAYFRELAAATRDKQSTYESRASRRKGSIVSDGRTDTDDLGARGGVLAAGEVKALVNASKTAEDFKKLGEGVLSPPATPDGKEQKGQDGYTEQETAALEQIHKQKEQARHRHQLLKDRMKFVTMVKQAASRTATEKELKPKEYCGYDPRLEWTEEEFAAFRTRAVGKQAFELETLAVEKSSEKTEDGHVMEGVLGAIDVCERKKCARHLEWGKLAVDDLRFEMGDNSDNMRALDREEKEIRERAVIRAKAGSLAEGTVEIHVEPLRAGDAMEVDGPVPDGPVMEPETAVVVDGGEAMVVDAAAAAAAAAA</sequence>
<feature type="compositionally biased region" description="Low complexity" evidence="7">
    <location>
        <begin position="121"/>
        <end position="146"/>
    </location>
</feature>
<feature type="compositionally biased region" description="Pro residues" evidence="7">
    <location>
        <begin position="147"/>
        <end position="164"/>
    </location>
</feature>
<accession>A0A6G1L489</accession>
<evidence type="ECO:0000256" key="6">
    <source>
        <dbReference type="PROSITE-ProRule" id="PRU00146"/>
    </source>
</evidence>
<keyword evidence="4" id="KW-0862">Zinc</keyword>
<feature type="region of interest" description="Disordered" evidence="7">
    <location>
        <begin position="411"/>
        <end position="434"/>
    </location>
</feature>
<keyword evidence="10" id="KW-1185">Reference proteome</keyword>
<dbReference type="InterPro" id="IPR013083">
    <property type="entry name" value="Znf_RING/FYVE/PHD"/>
</dbReference>
<dbReference type="PANTHER" id="PTHR46174:SF1">
    <property type="entry name" value="CXXC-TYPE ZINC FINGER PROTEIN 1"/>
    <property type="match status" value="1"/>
</dbReference>
<feature type="compositionally biased region" description="Low complexity" evidence="7">
    <location>
        <begin position="29"/>
        <end position="43"/>
    </location>
</feature>
<keyword evidence="3 6" id="KW-0863">Zinc-finger</keyword>
<feature type="region of interest" description="Disordered" evidence="7">
    <location>
        <begin position="1"/>
        <end position="301"/>
    </location>
</feature>
<dbReference type="GO" id="GO:0045893">
    <property type="term" value="P:positive regulation of DNA-templated transcription"/>
    <property type="evidence" value="ECO:0007669"/>
    <property type="project" value="TreeGrafter"/>
</dbReference>
<proteinExistence type="predicted"/>
<dbReference type="AlphaFoldDB" id="A0A6G1L489"/>
<keyword evidence="2" id="KW-0479">Metal-binding</keyword>
<dbReference type="SMART" id="SM00249">
    <property type="entry name" value="PHD"/>
    <property type="match status" value="1"/>
</dbReference>
<dbReference type="Proteomes" id="UP000799436">
    <property type="component" value="Unassembled WGS sequence"/>
</dbReference>
<comment type="subcellular location">
    <subcellularLocation>
        <location evidence="1">Nucleus</location>
    </subcellularLocation>
</comment>
<dbReference type="InterPro" id="IPR011011">
    <property type="entry name" value="Znf_FYVE_PHD"/>
</dbReference>
<evidence type="ECO:0000256" key="3">
    <source>
        <dbReference type="ARBA" id="ARBA00022771"/>
    </source>
</evidence>
<evidence type="ECO:0000313" key="9">
    <source>
        <dbReference type="EMBL" id="KAF2767054.1"/>
    </source>
</evidence>
<evidence type="ECO:0000256" key="4">
    <source>
        <dbReference type="ARBA" id="ARBA00022833"/>
    </source>
</evidence>
<evidence type="ECO:0000256" key="2">
    <source>
        <dbReference type="ARBA" id="ARBA00022723"/>
    </source>
</evidence>
<dbReference type="SUPFAM" id="SSF57903">
    <property type="entry name" value="FYVE/PHD zinc finger"/>
    <property type="match status" value="1"/>
</dbReference>
<reference evidence="9" key="1">
    <citation type="journal article" date="2020" name="Stud. Mycol.">
        <title>101 Dothideomycetes genomes: a test case for predicting lifestyles and emergence of pathogens.</title>
        <authorList>
            <person name="Haridas S."/>
            <person name="Albert R."/>
            <person name="Binder M."/>
            <person name="Bloem J."/>
            <person name="Labutti K."/>
            <person name="Salamov A."/>
            <person name="Andreopoulos B."/>
            <person name="Baker S."/>
            <person name="Barry K."/>
            <person name="Bills G."/>
            <person name="Bluhm B."/>
            <person name="Cannon C."/>
            <person name="Castanera R."/>
            <person name="Culley D."/>
            <person name="Daum C."/>
            <person name="Ezra D."/>
            <person name="Gonzalez J."/>
            <person name="Henrissat B."/>
            <person name="Kuo A."/>
            <person name="Liang C."/>
            <person name="Lipzen A."/>
            <person name="Lutzoni F."/>
            <person name="Magnuson J."/>
            <person name="Mondo S."/>
            <person name="Nolan M."/>
            <person name="Ohm R."/>
            <person name="Pangilinan J."/>
            <person name="Park H.-J."/>
            <person name="Ramirez L."/>
            <person name="Alfaro M."/>
            <person name="Sun H."/>
            <person name="Tritt A."/>
            <person name="Yoshinaga Y."/>
            <person name="Zwiers L.-H."/>
            <person name="Turgeon B."/>
            <person name="Goodwin S."/>
            <person name="Spatafora J."/>
            <person name="Crous P."/>
            <person name="Grigoriev I."/>
        </authorList>
    </citation>
    <scope>NUCLEOTIDE SEQUENCE</scope>
    <source>
        <strain evidence="9">CBS 116005</strain>
    </source>
</reference>
<dbReference type="InterPro" id="IPR001965">
    <property type="entry name" value="Znf_PHD"/>
</dbReference>
<dbReference type="Gene3D" id="3.30.40.10">
    <property type="entry name" value="Zinc/RING finger domain, C3HC4 (zinc finger)"/>
    <property type="match status" value="1"/>
</dbReference>
<dbReference type="EMBL" id="ML995861">
    <property type="protein sequence ID" value="KAF2767054.1"/>
    <property type="molecule type" value="Genomic_DNA"/>
</dbReference>
<evidence type="ECO:0000313" key="10">
    <source>
        <dbReference type="Proteomes" id="UP000799436"/>
    </source>
</evidence>
<feature type="region of interest" description="Disordered" evidence="7">
    <location>
        <begin position="464"/>
        <end position="489"/>
    </location>
</feature>
<feature type="compositionally biased region" description="Polar residues" evidence="7">
    <location>
        <begin position="203"/>
        <end position="215"/>
    </location>
</feature>
<dbReference type="PANTHER" id="PTHR46174">
    <property type="entry name" value="CXXC-TYPE ZINC FINGER PROTEIN 1"/>
    <property type="match status" value="1"/>
</dbReference>
<dbReference type="Pfam" id="PF00628">
    <property type="entry name" value="PHD"/>
    <property type="match status" value="1"/>
</dbReference>
<dbReference type="InterPro" id="IPR037869">
    <property type="entry name" value="Spp1/CFP1"/>
</dbReference>
<dbReference type="OrthoDB" id="436852at2759"/>
<dbReference type="GO" id="GO:0048188">
    <property type="term" value="C:Set1C/COMPASS complex"/>
    <property type="evidence" value="ECO:0007669"/>
    <property type="project" value="InterPro"/>
</dbReference>
<evidence type="ECO:0000256" key="7">
    <source>
        <dbReference type="SAM" id="MobiDB-lite"/>
    </source>
</evidence>
<feature type="compositionally biased region" description="Basic and acidic residues" evidence="7">
    <location>
        <begin position="179"/>
        <end position="197"/>
    </location>
</feature>
<feature type="compositionally biased region" description="Polar residues" evidence="7">
    <location>
        <begin position="268"/>
        <end position="281"/>
    </location>
</feature>
<keyword evidence="5" id="KW-0539">Nucleus</keyword>